<keyword evidence="2" id="KW-0479">Metal-binding</keyword>
<dbReference type="InterPro" id="IPR051156">
    <property type="entry name" value="Mito/Outer_Membr_Metalloprot"/>
</dbReference>
<comment type="cofactor">
    <cofactor evidence="6">
        <name>Zn(2+)</name>
        <dbReference type="ChEBI" id="CHEBI:29105"/>
    </cofactor>
    <text evidence="6">Binds 1 zinc ion per subunit.</text>
</comment>
<keyword evidence="10" id="KW-1185">Reference proteome</keyword>
<comment type="similarity">
    <text evidence="6">Belongs to the peptidase M48 family.</text>
</comment>
<evidence type="ECO:0000313" key="9">
    <source>
        <dbReference type="EMBL" id="EXI67940.1"/>
    </source>
</evidence>
<keyword evidence="3 6" id="KW-0378">Hydrolase</keyword>
<dbReference type="GO" id="GO:0051603">
    <property type="term" value="P:proteolysis involved in protein catabolic process"/>
    <property type="evidence" value="ECO:0007669"/>
    <property type="project" value="TreeGrafter"/>
</dbReference>
<dbReference type="AlphaFoldDB" id="A0A011NTS9"/>
<dbReference type="PATRIC" id="fig|1454001.3.peg.1623"/>
<evidence type="ECO:0000259" key="8">
    <source>
        <dbReference type="Pfam" id="PF01435"/>
    </source>
</evidence>
<proteinExistence type="inferred from homology"/>
<dbReference type="PROSITE" id="PS51257">
    <property type="entry name" value="PROKAR_LIPOPROTEIN"/>
    <property type="match status" value="1"/>
</dbReference>
<name>A0A011NTS9_9PROT</name>
<evidence type="ECO:0000256" key="3">
    <source>
        <dbReference type="ARBA" id="ARBA00022801"/>
    </source>
</evidence>
<evidence type="ECO:0000256" key="5">
    <source>
        <dbReference type="ARBA" id="ARBA00023049"/>
    </source>
</evidence>
<feature type="chain" id="PRO_5001462538" evidence="7">
    <location>
        <begin position="22"/>
        <end position="281"/>
    </location>
</feature>
<evidence type="ECO:0000256" key="6">
    <source>
        <dbReference type="RuleBase" id="RU003983"/>
    </source>
</evidence>
<dbReference type="GO" id="GO:0016020">
    <property type="term" value="C:membrane"/>
    <property type="evidence" value="ECO:0007669"/>
    <property type="project" value="TreeGrafter"/>
</dbReference>
<dbReference type="Gene3D" id="3.30.2010.10">
    <property type="entry name" value="Metalloproteases ('zincins'), catalytic domain"/>
    <property type="match status" value="1"/>
</dbReference>
<comment type="caution">
    <text evidence="9">The sequence shown here is derived from an EMBL/GenBank/DDBJ whole genome shotgun (WGS) entry which is preliminary data.</text>
</comment>
<evidence type="ECO:0000256" key="4">
    <source>
        <dbReference type="ARBA" id="ARBA00022833"/>
    </source>
</evidence>
<evidence type="ECO:0000256" key="2">
    <source>
        <dbReference type="ARBA" id="ARBA00022723"/>
    </source>
</evidence>
<sequence>MLRRFLAPPPWYCLLLVASLAAGCATTRTTTAGRVGVDREQTMLVSSSEVNRAAAKAYQETLREAQGKNLLNRDAQQLARVRQIASHLIPATAVFRNDAPGWRWEVNVVRSRELNAWCMPGGKIVVYSGLIEQLQLTDDELAAVMAHEVAHALREHGREKAGQAAGVNAAAAIGGALIGAYFGIDSGIGRTVIGSVGDLAYMRPNSREMEQEADRVGIELAARAGYDPDAAISLWQKMGRTVSGRPPEWLSTHPANETRIADLRLYAERVWPLYEAAARPP</sequence>
<evidence type="ECO:0000313" key="10">
    <source>
        <dbReference type="Proteomes" id="UP000020218"/>
    </source>
</evidence>
<accession>A0A011NTS9</accession>
<dbReference type="Pfam" id="PF01435">
    <property type="entry name" value="Peptidase_M48"/>
    <property type="match status" value="1"/>
</dbReference>
<dbReference type="EMBL" id="JFAX01000007">
    <property type="protein sequence ID" value="EXI67940.1"/>
    <property type="molecule type" value="Genomic_DNA"/>
</dbReference>
<gene>
    <name evidence="9" type="primary">yfgC_3</name>
    <name evidence="9" type="ORF">AW08_01545</name>
</gene>
<dbReference type="GO" id="GO:0046872">
    <property type="term" value="F:metal ion binding"/>
    <property type="evidence" value="ECO:0007669"/>
    <property type="project" value="UniProtKB-KW"/>
</dbReference>
<dbReference type="CDD" id="cd07331">
    <property type="entry name" value="M48C_Oma1_like"/>
    <property type="match status" value="1"/>
</dbReference>
<dbReference type="STRING" id="1454001.AW08_01545"/>
<reference evidence="9" key="1">
    <citation type="submission" date="2014-02" db="EMBL/GenBank/DDBJ databases">
        <title>Expanding our view of genomic diversity in Candidatus Accumulibacter clades.</title>
        <authorList>
            <person name="Skennerton C.T."/>
            <person name="Barr J.J."/>
            <person name="Slater F.R."/>
            <person name="Bond P.L."/>
            <person name="Tyson G.W."/>
        </authorList>
    </citation>
    <scope>NUCLEOTIDE SEQUENCE [LARGE SCALE GENOMIC DNA]</scope>
</reference>
<keyword evidence="4 6" id="KW-0862">Zinc</keyword>
<keyword evidence="1 6" id="KW-0645">Protease</keyword>
<keyword evidence="5 6" id="KW-0482">Metalloprotease</keyword>
<dbReference type="GO" id="GO:0004222">
    <property type="term" value="F:metalloendopeptidase activity"/>
    <property type="evidence" value="ECO:0007669"/>
    <property type="project" value="InterPro"/>
</dbReference>
<feature type="signal peptide" evidence="7">
    <location>
        <begin position="1"/>
        <end position="21"/>
    </location>
</feature>
<dbReference type="Proteomes" id="UP000020218">
    <property type="component" value="Unassembled WGS sequence"/>
</dbReference>
<evidence type="ECO:0000256" key="1">
    <source>
        <dbReference type="ARBA" id="ARBA00022670"/>
    </source>
</evidence>
<organism evidence="9 10">
    <name type="scientific">Candidatus Accumulibacter adjunctus</name>
    <dbReference type="NCBI Taxonomy" id="1454001"/>
    <lineage>
        <taxon>Bacteria</taxon>
        <taxon>Pseudomonadati</taxon>
        <taxon>Pseudomonadota</taxon>
        <taxon>Betaproteobacteria</taxon>
        <taxon>Candidatus Accumulibacter</taxon>
    </lineage>
</organism>
<evidence type="ECO:0000256" key="7">
    <source>
        <dbReference type="SAM" id="SignalP"/>
    </source>
</evidence>
<feature type="domain" description="Peptidase M48" evidence="8">
    <location>
        <begin position="77"/>
        <end position="264"/>
    </location>
</feature>
<dbReference type="InterPro" id="IPR001915">
    <property type="entry name" value="Peptidase_M48"/>
</dbReference>
<keyword evidence="7" id="KW-0732">Signal</keyword>
<dbReference type="PANTHER" id="PTHR22726">
    <property type="entry name" value="METALLOENDOPEPTIDASE OMA1"/>
    <property type="match status" value="1"/>
</dbReference>
<dbReference type="PANTHER" id="PTHR22726:SF1">
    <property type="entry name" value="METALLOENDOPEPTIDASE OMA1, MITOCHONDRIAL"/>
    <property type="match status" value="1"/>
</dbReference>
<protein>
    <submittedName>
        <fullName evidence="9">TPR repeat-containing protein YfgC</fullName>
    </submittedName>
</protein>